<feature type="compositionally biased region" description="Basic and acidic residues" evidence="1">
    <location>
        <begin position="1"/>
        <end position="10"/>
    </location>
</feature>
<evidence type="ECO:0000259" key="2">
    <source>
        <dbReference type="PROSITE" id="PS50828"/>
    </source>
</evidence>
<dbReference type="InterPro" id="IPR036063">
    <property type="entry name" value="Smr_dom_sf"/>
</dbReference>
<evidence type="ECO:0000313" key="4">
    <source>
        <dbReference type="Proteomes" id="UP001168540"/>
    </source>
</evidence>
<feature type="region of interest" description="Disordered" evidence="1">
    <location>
        <begin position="1"/>
        <end position="69"/>
    </location>
</feature>
<feature type="compositionally biased region" description="Low complexity" evidence="1">
    <location>
        <begin position="16"/>
        <end position="26"/>
    </location>
</feature>
<accession>A0ABT7XS73</accession>
<dbReference type="InterPro" id="IPR002625">
    <property type="entry name" value="Smr_dom"/>
</dbReference>
<dbReference type="Gene3D" id="3.30.1370.110">
    <property type="match status" value="1"/>
</dbReference>
<organism evidence="3 4">
    <name type="scientific">Crenobacter oryzisoli</name>
    <dbReference type="NCBI Taxonomy" id="3056844"/>
    <lineage>
        <taxon>Bacteria</taxon>
        <taxon>Pseudomonadati</taxon>
        <taxon>Pseudomonadota</taxon>
        <taxon>Betaproteobacteria</taxon>
        <taxon>Neisseriales</taxon>
        <taxon>Neisseriaceae</taxon>
        <taxon>Crenobacter</taxon>
    </lineage>
</organism>
<comment type="caution">
    <text evidence="3">The sequence shown here is derived from an EMBL/GenBank/DDBJ whole genome shotgun (WGS) entry which is preliminary data.</text>
</comment>
<dbReference type="PANTHER" id="PTHR35562">
    <property type="entry name" value="DNA ENDONUCLEASE SMRA-RELATED"/>
    <property type="match status" value="1"/>
</dbReference>
<dbReference type="EMBL" id="JAUEDK010000036">
    <property type="protein sequence ID" value="MDN0076570.1"/>
    <property type="molecule type" value="Genomic_DNA"/>
</dbReference>
<dbReference type="SMART" id="SM00463">
    <property type="entry name" value="SMR"/>
    <property type="match status" value="1"/>
</dbReference>
<dbReference type="PROSITE" id="PS50828">
    <property type="entry name" value="SMR"/>
    <property type="match status" value="1"/>
</dbReference>
<gene>
    <name evidence="3" type="ORF">QU481_17015</name>
</gene>
<protein>
    <submittedName>
        <fullName evidence="3">Smr/MutS family protein</fullName>
    </submittedName>
</protein>
<keyword evidence="4" id="KW-1185">Reference proteome</keyword>
<evidence type="ECO:0000256" key="1">
    <source>
        <dbReference type="SAM" id="MobiDB-lite"/>
    </source>
</evidence>
<feature type="domain" description="Smr" evidence="2">
    <location>
        <begin position="122"/>
        <end position="202"/>
    </location>
</feature>
<dbReference type="Pfam" id="PF01713">
    <property type="entry name" value="Smr"/>
    <property type="match status" value="1"/>
</dbReference>
<dbReference type="SUPFAM" id="SSF160443">
    <property type="entry name" value="SMR domain-like"/>
    <property type="match status" value="1"/>
</dbReference>
<sequence length="212" mass="23937">MKKSLKDQLKPIKAQARPSALPVLRPAAPPPDPEPDFRQLFADVTPLKHVPRHAHTPPKPRPKPRKQPQEIPLSATLHAELMRHAVGWFEPAEADHSFAKPGQTSSTLRRLRAGHWPVATELDLHGFDRFAAQERLALFLHRARRFGVCVRIIHGKGFGSVDGEPVLKRMVRGWLKHHPDVLAYCEADDRCGGHGALLVLLRTLRPHERHED</sequence>
<dbReference type="Proteomes" id="UP001168540">
    <property type="component" value="Unassembled WGS sequence"/>
</dbReference>
<proteinExistence type="predicted"/>
<dbReference type="PANTHER" id="PTHR35562:SF2">
    <property type="entry name" value="DNA ENDONUCLEASE SMRA-RELATED"/>
    <property type="match status" value="1"/>
</dbReference>
<dbReference type="RefSeq" id="WP_289831222.1">
    <property type="nucleotide sequence ID" value="NZ_JAUEDK010000036.1"/>
</dbReference>
<reference evidence="3" key="1">
    <citation type="submission" date="2023-06" db="EMBL/GenBank/DDBJ databases">
        <authorList>
            <person name="Zhang S."/>
        </authorList>
    </citation>
    <scope>NUCLEOTIDE SEQUENCE</scope>
    <source>
        <strain evidence="3">SG2303</strain>
    </source>
</reference>
<evidence type="ECO:0000313" key="3">
    <source>
        <dbReference type="EMBL" id="MDN0076570.1"/>
    </source>
</evidence>
<name>A0ABT7XS73_9NEIS</name>
<feature type="compositionally biased region" description="Basic residues" evidence="1">
    <location>
        <begin position="49"/>
        <end position="66"/>
    </location>
</feature>